<accession>A0A834HDB1</accession>
<dbReference type="Proteomes" id="UP000626092">
    <property type="component" value="Unassembled WGS sequence"/>
</dbReference>
<reference evidence="2" key="1">
    <citation type="submission" date="2019-11" db="EMBL/GenBank/DDBJ databases">
        <authorList>
            <person name="Liu Y."/>
            <person name="Hou J."/>
            <person name="Li T.-Q."/>
            <person name="Guan C.-H."/>
            <person name="Wu X."/>
            <person name="Wu H.-Z."/>
            <person name="Ling F."/>
            <person name="Zhang R."/>
            <person name="Shi X.-G."/>
            <person name="Ren J.-P."/>
            <person name="Chen E.-F."/>
            <person name="Sun J.-M."/>
        </authorList>
    </citation>
    <scope>NUCLEOTIDE SEQUENCE</scope>
    <source>
        <strain evidence="2">Adult_tree_wgs_1</strain>
        <tissue evidence="2">Leaves</tissue>
    </source>
</reference>
<evidence type="ECO:0000256" key="1">
    <source>
        <dbReference type="SAM" id="MobiDB-lite"/>
    </source>
</evidence>
<feature type="region of interest" description="Disordered" evidence="1">
    <location>
        <begin position="122"/>
        <end position="146"/>
    </location>
</feature>
<proteinExistence type="predicted"/>
<feature type="compositionally biased region" description="Basic and acidic residues" evidence="1">
    <location>
        <begin position="126"/>
        <end position="139"/>
    </location>
</feature>
<dbReference type="AlphaFoldDB" id="A0A834HDB1"/>
<protein>
    <submittedName>
        <fullName evidence="2">Uncharacterized protein</fullName>
    </submittedName>
</protein>
<evidence type="ECO:0000313" key="2">
    <source>
        <dbReference type="EMBL" id="KAF7152401.1"/>
    </source>
</evidence>
<dbReference type="OrthoDB" id="10503421at2759"/>
<keyword evidence="3" id="KW-1185">Reference proteome</keyword>
<evidence type="ECO:0000313" key="3">
    <source>
        <dbReference type="Proteomes" id="UP000626092"/>
    </source>
</evidence>
<organism evidence="2 3">
    <name type="scientific">Rhododendron simsii</name>
    <name type="common">Sims's rhododendron</name>
    <dbReference type="NCBI Taxonomy" id="118357"/>
    <lineage>
        <taxon>Eukaryota</taxon>
        <taxon>Viridiplantae</taxon>
        <taxon>Streptophyta</taxon>
        <taxon>Embryophyta</taxon>
        <taxon>Tracheophyta</taxon>
        <taxon>Spermatophyta</taxon>
        <taxon>Magnoliopsida</taxon>
        <taxon>eudicotyledons</taxon>
        <taxon>Gunneridae</taxon>
        <taxon>Pentapetalae</taxon>
        <taxon>asterids</taxon>
        <taxon>Ericales</taxon>
        <taxon>Ericaceae</taxon>
        <taxon>Ericoideae</taxon>
        <taxon>Rhodoreae</taxon>
        <taxon>Rhododendron</taxon>
    </lineage>
</organism>
<gene>
    <name evidence="2" type="ORF">RHSIM_Rhsim01G0122700</name>
</gene>
<name>A0A834HDB1_RHOSS</name>
<dbReference type="EMBL" id="WJXA01000001">
    <property type="protein sequence ID" value="KAF7152401.1"/>
    <property type="molecule type" value="Genomic_DNA"/>
</dbReference>
<comment type="caution">
    <text evidence="2">The sequence shown here is derived from an EMBL/GenBank/DDBJ whole genome shotgun (WGS) entry which is preliminary data.</text>
</comment>
<sequence>MDPDEVKKKNGENVETRKNKEIKKRSSFILKFGCFRSDDYDVSTVKRSAATSIRKDWNGFDGSLRWVELWDNSNLYIKKEPQKLGFIVWSSISDLRTKDIVTKPKEDMKKAKENMLRLGQVVQKDQSGEAKEDEIKLEIDVQEDQS</sequence>